<reference evidence="2 3" key="1">
    <citation type="journal article" date="2013" name="Proc. Natl. Acad. Sci. U.S.A.">
        <title>The king cobra genome reveals dynamic gene evolution and adaptation in the snake venom system.</title>
        <authorList>
            <person name="Vonk F.J."/>
            <person name="Casewell N.R."/>
            <person name="Henkel C.V."/>
            <person name="Heimberg A.M."/>
            <person name="Jansen H.J."/>
            <person name="McCleary R.J."/>
            <person name="Kerkkamp H.M."/>
            <person name="Vos R.A."/>
            <person name="Guerreiro I."/>
            <person name="Calvete J.J."/>
            <person name="Wuster W."/>
            <person name="Woods A.E."/>
            <person name="Logan J.M."/>
            <person name="Harrison R.A."/>
            <person name="Castoe T.A."/>
            <person name="de Koning A.P."/>
            <person name="Pollock D.D."/>
            <person name="Yandell M."/>
            <person name="Calderon D."/>
            <person name="Renjifo C."/>
            <person name="Currier R.B."/>
            <person name="Salgado D."/>
            <person name="Pla D."/>
            <person name="Sanz L."/>
            <person name="Hyder A.S."/>
            <person name="Ribeiro J.M."/>
            <person name="Arntzen J.W."/>
            <person name="van den Thillart G.E."/>
            <person name="Boetzer M."/>
            <person name="Pirovano W."/>
            <person name="Dirks R.P."/>
            <person name="Spaink H.P."/>
            <person name="Duboule D."/>
            <person name="McGlinn E."/>
            <person name="Kini R.M."/>
            <person name="Richardson M.K."/>
        </authorList>
    </citation>
    <scope>NUCLEOTIDE SEQUENCE</scope>
    <source>
        <tissue evidence="2">Blood</tissue>
    </source>
</reference>
<dbReference type="PANTHER" id="PTHR46478">
    <property type="entry name" value="VON WILLEBRAND FACTOR A DOMAIN-CONTAINING PROTEIN 3A"/>
    <property type="match status" value="1"/>
</dbReference>
<organism evidence="2 3">
    <name type="scientific">Ophiophagus hannah</name>
    <name type="common">King cobra</name>
    <name type="synonym">Naja hannah</name>
    <dbReference type="NCBI Taxonomy" id="8665"/>
    <lineage>
        <taxon>Eukaryota</taxon>
        <taxon>Metazoa</taxon>
        <taxon>Chordata</taxon>
        <taxon>Craniata</taxon>
        <taxon>Vertebrata</taxon>
        <taxon>Euteleostomi</taxon>
        <taxon>Lepidosauria</taxon>
        <taxon>Squamata</taxon>
        <taxon>Bifurcata</taxon>
        <taxon>Unidentata</taxon>
        <taxon>Episquamata</taxon>
        <taxon>Toxicofera</taxon>
        <taxon>Serpentes</taxon>
        <taxon>Colubroidea</taxon>
        <taxon>Elapidae</taxon>
        <taxon>Elapinae</taxon>
        <taxon>Ophiophagus</taxon>
    </lineage>
</organism>
<protein>
    <submittedName>
        <fullName evidence="2">von Willebrand factor A domain-containing protein 3A</fullName>
    </submittedName>
</protein>
<evidence type="ECO:0000313" key="3">
    <source>
        <dbReference type="Proteomes" id="UP000018936"/>
    </source>
</evidence>
<feature type="compositionally biased region" description="Basic and acidic residues" evidence="1">
    <location>
        <begin position="133"/>
        <end position="142"/>
    </location>
</feature>
<dbReference type="OrthoDB" id="299997at2759"/>
<sequence length="238" mass="26570">MRNPSFKQGNQCRLKSPIKSGPMTLPVALGFDLLVFQHLISSYLVEVCGGCDLQLHACLFSVHAYSLEDELPPRYASPEETATAYKDMVQAANGRFHWFGETGVCAVLVESLRRKSGNLSRHQLSTSTVDDLSSLKKEEKKTRPSKVPFPKPTTLTLARMGFREQHQDGERIGCPKALLWRPSSGKAEIPPDLPTVVFGPGSVHRKERVESLHKKVSAKYCDIFPSVEMQVSPLLWCF</sequence>
<feature type="region of interest" description="Disordered" evidence="1">
    <location>
        <begin position="130"/>
        <end position="150"/>
    </location>
</feature>
<evidence type="ECO:0000256" key="1">
    <source>
        <dbReference type="SAM" id="MobiDB-lite"/>
    </source>
</evidence>
<gene>
    <name evidence="2" type="primary">Vwa3a</name>
    <name evidence="2" type="ORF">L345_14832</name>
</gene>
<dbReference type="AlphaFoldDB" id="V8NBH3"/>
<dbReference type="PANTHER" id="PTHR46478:SF1">
    <property type="entry name" value="VON WILLEBRAND FACTOR A DOMAIN-CONTAINING PROTEIN 3A"/>
    <property type="match status" value="1"/>
</dbReference>
<dbReference type="Proteomes" id="UP000018936">
    <property type="component" value="Unassembled WGS sequence"/>
</dbReference>
<keyword evidence="3" id="KW-1185">Reference proteome</keyword>
<proteinExistence type="predicted"/>
<name>V8NBH3_OPHHA</name>
<feature type="non-terminal residue" evidence="2">
    <location>
        <position position="1"/>
    </location>
</feature>
<comment type="caution">
    <text evidence="2">The sequence shown here is derived from an EMBL/GenBank/DDBJ whole genome shotgun (WGS) entry which is preliminary data.</text>
</comment>
<dbReference type="EMBL" id="AZIM01005576">
    <property type="protein sequence ID" value="ETE59440.1"/>
    <property type="molecule type" value="Genomic_DNA"/>
</dbReference>
<accession>V8NBH3</accession>
<evidence type="ECO:0000313" key="2">
    <source>
        <dbReference type="EMBL" id="ETE59440.1"/>
    </source>
</evidence>